<organism evidence="4 5">
    <name type="scientific">Collibacillus ludicampi</name>
    <dbReference type="NCBI Taxonomy" id="2771369"/>
    <lineage>
        <taxon>Bacteria</taxon>
        <taxon>Bacillati</taxon>
        <taxon>Bacillota</taxon>
        <taxon>Bacilli</taxon>
        <taxon>Bacillales</taxon>
        <taxon>Alicyclobacillaceae</taxon>
        <taxon>Collibacillus</taxon>
    </lineage>
</organism>
<dbReference type="PROSITE" id="PS51272">
    <property type="entry name" value="SLH"/>
    <property type="match status" value="3"/>
</dbReference>
<feature type="domain" description="SLH" evidence="3">
    <location>
        <begin position="85"/>
        <end position="145"/>
    </location>
</feature>
<dbReference type="SMART" id="SM00635">
    <property type="entry name" value="BID_2"/>
    <property type="match status" value="2"/>
</dbReference>
<feature type="domain" description="SLH" evidence="3">
    <location>
        <begin position="148"/>
        <end position="211"/>
    </location>
</feature>
<evidence type="ECO:0000259" key="3">
    <source>
        <dbReference type="PROSITE" id="PS51272"/>
    </source>
</evidence>
<keyword evidence="5" id="KW-1185">Reference proteome</keyword>
<feature type="compositionally biased region" description="Basic and acidic residues" evidence="1">
    <location>
        <begin position="212"/>
        <end position="229"/>
    </location>
</feature>
<keyword evidence="2" id="KW-0732">Signal</keyword>
<evidence type="ECO:0000256" key="2">
    <source>
        <dbReference type="SAM" id="SignalP"/>
    </source>
</evidence>
<dbReference type="Proteomes" id="UP001057291">
    <property type="component" value="Unassembled WGS sequence"/>
</dbReference>
<feature type="region of interest" description="Disordered" evidence="1">
    <location>
        <begin position="402"/>
        <end position="436"/>
    </location>
</feature>
<feature type="signal peptide" evidence="2">
    <location>
        <begin position="1"/>
        <end position="21"/>
    </location>
</feature>
<feature type="region of interest" description="Disordered" evidence="1">
    <location>
        <begin position="212"/>
        <end position="231"/>
    </location>
</feature>
<evidence type="ECO:0000256" key="1">
    <source>
        <dbReference type="SAM" id="MobiDB-lite"/>
    </source>
</evidence>
<protein>
    <recommendedName>
        <fullName evidence="3">SLH domain-containing protein</fullName>
    </recommendedName>
</protein>
<dbReference type="InterPro" id="IPR003343">
    <property type="entry name" value="Big_2"/>
</dbReference>
<feature type="chain" id="PRO_5043629691" description="SLH domain-containing protein" evidence="2">
    <location>
        <begin position="22"/>
        <end position="870"/>
    </location>
</feature>
<dbReference type="PANTHER" id="PTHR43308:SF5">
    <property type="entry name" value="S-LAYER PROTEIN _ PEPTIDOGLYCAN ENDO-BETA-N-ACETYLGLUCOSAMINIDASE"/>
    <property type="match status" value="1"/>
</dbReference>
<evidence type="ECO:0000313" key="5">
    <source>
        <dbReference type="Proteomes" id="UP001057291"/>
    </source>
</evidence>
<sequence>MTALAGAVAMTQWLPLSVSYAATPFLDVPEGYWAEPAISALVSQGIVSGKSKDRFYPNDQLTRAEFATLLVRSLNLPLDKDTTPVFQDVSKDHWAFPYIQTAYKNHLISGISENEFGPEQNITRQDMAVMIANALQVKQVPDSVLNSSLSYRDVNDIADYAKKPIAASAYLGVMSGYPDRSFQPLDHATRAAAASVIAHMIHVPDDKLRELREEPQPETPPEKPVEKPKGSVSIYPQTVSLVSGATQRFTVTALDPDGNVVSLPVKWSVSGGIGTIDDKGLFTAQTGGTGQVTATVTYPDGTVLTGSAQVEVKGQIQRLEILPDSLSTTVGQETKLTVNGYDGNNKQIANPPVVWSVSGDIGEVKDGGVFVAKKAGKGTVTATLQGQGQGSSTVSKSIDVTVADSQPNPGQGNPGQPNPGQTNPGSADGKHLAFTSTNYGSIKPTQTVTLTLNVKNKDGQVDTSDNGRVITMIINGPDGSQTLQAQTVNGTVNFAVSKTRAGTYTANVSANGITLDAPASFTVVPGDAAQMSVHVAPSTFIKPLQTVTLQVNAQDAWGNAITSGVKFSADDNNRGTFGTTDNPMVGTFTPKNIKGPLTIQVTIGNKTISKPVYVYTEAADLVRGKGDWMMWRDWKNYPVQDTINRLKAAGVTHVYLEVSTTMDGFYGQDALDDFLPKAHDAGIAVLGWIYADLKDPWKDASQTVNVINYKTPSGDQVDGLAADLEENLSAYNIEQFSKGIRDNFGPYYPMIAVVYPATWRPNLPWSTLAKYYDVMAPMVYWHYKERPYTYTDAYNAIKDEIAAMHNKVGDKPIHIIGQSYNMFDSWQYPTADEIKGAMQAAKDGGAVGYSTYRGRTATDYEWNQFASFPW</sequence>
<dbReference type="Gene3D" id="2.60.40.1080">
    <property type="match status" value="2"/>
</dbReference>
<evidence type="ECO:0000313" key="4">
    <source>
        <dbReference type="EMBL" id="GIM45612.1"/>
    </source>
</evidence>
<dbReference type="InterPro" id="IPR051465">
    <property type="entry name" value="Cell_Envelope_Struct_Comp"/>
</dbReference>
<dbReference type="PANTHER" id="PTHR43308">
    <property type="entry name" value="OUTER MEMBRANE PROTEIN ALPHA-RELATED"/>
    <property type="match status" value="1"/>
</dbReference>
<dbReference type="Pfam" id="PF02368">
    <property type="entry name" value="Big_2"/>
    <property type="match status" value="1"/>
</dbReference>
<feature type="compositionally biased region" description="Low complexity" evidence="1">
    <location>
        <begin position="406"/>
        <end position="425"/>
    </location>
</feature>
<name>A0AAV4LDW6_9BACL</name>
<feature type="domain" description="SLH" evidence="3">
    <location>
        <begin position="21"/>
        <end position="84"/>
    </location>
</feature>
<dbReference type="Pfam" id="PF00395">
    <property type="entry name" value="SLH"/>
    <property type="match status" value="3"/>
</dbReference>
<reference evidence="4" key="1">
    <citation type="journal article" date="2023" name="Int. J. Syst. Evol. Microbiol.">
        <title>Collibacillus ludicampi gen. nov., sp. nov., a new soil bacterium of the family Alicyclobacillaceae.</title>
        <authorList>
            <person name="Jojima T."/>
            <person name="Ioku Y."/>
            <person name="Fukuta Y."/>
            <person name="Shirasaka N."/>
            <person name="Matsumura Y."/>
            <person name="Mori M."/>
        </authorList>
    </citation>
    <scope>NUCLEOTIDE SEQUENCE</scope>
    <source>
        <strain evidence="4">TP075</strain>
    </source>
</reference>
<gene>
    <name evidence="4" type="ORF">DNHGIG_11610</name>
</gene>
<dbReference type="RefSeq" id="WP_282198798.1">
    <property type="nucleotide sequence ID" value="NZ_BOQE01000001.1"/>
</dbReference>
<dbReference type="AlphaFoldDB" id="A0AAV4LDW6"/>
<comment type="caution">
    <text evidence="4">The sequence shown here is derived from an EMBL/GenBank/DDBJ whole genome shotgun (WGS) entry which is preliminary data.</text>
</comment>
<proteinExistence type="predicted"/>
<dbReference type="InterPro" id="IPR001119">
    <property type="entry name" value="SLH_dom"/>
</dbReference>
<dbReference type="EMBL" id="BOQE01000001">
    <property type="protein sequence ID" value="GIM45612.1"/>
    <property type="molecule type" value="Genomic_DNA"/>
</dbReference>
<accession>A0AAV4LDW6</accession>